<dbReference type="Proteomes" id="UP000077412">
    <property type="component" value="Chromosome"/>
</dbReference>
<sequence length="131" mass="14329">MFRILLLIFILVPAIEVGLFIFAGQYIGIPATIAIIFLTGIIGAFLAKREGTETINKIRMQMASGQMPGDAVLDGACILVGGALLLTPGFLTDFAGFSLLFPPIRKAVKIWLKAKLYNKIKSGQFYIIRRP</sequence>
<keyword evidence="1" id="KW-1133">Transmembrane helix</keyword>
<feature type="transmembrane region" description="Helical" evidence="1">
    <location>
        <begin position="68"/>
        <end position="91"/>
    </location>
</feature>
<dbReference type="OrthoDB" id="9792788at2"/>
<gene>
    <name evidence="2" type="ORF">ABE41_014320</name>
</gene>
<keyword evidence="1" id="KW-0812">Transmembrane</keyword>
<dbReference type="InterPro" id="IPR007313">
    <property type="entry name" value="FxsA"/>
</dbReference>
<dbReference type="PANTHER" id="PTHR35335:SF1">
    <property type="entry name" value="UPF0716 PROTEIN FXSA"/>
    <property type="match status" value="1"/>
</dbReference>
<name>A0A1B1Z6W3_9BACL</name>
<keyword evidence="1" id="KW-0472">Membrane</keyword>
<dbReference type="PANTHER" id="PTHR35335">
    <property type="entry name" value="UPF0716 PROTEIN FXSA"/>
    <property type="match status" value="1"/>
</dbReference>
<dbReference type="EMBL" id="CP016761">
    <property type="protein sequence ID" value="ANX13180.1"/>
    <property type="molecule type" value="Genomic_DNA"/>
</dbReference>
<protein>
    <submittedName>
        <fullName evidence="2">Membrane protein FxsA</fullName>
    </submittedName>
</protein>
<dbReference type="STRING" id="255247.ABE41_014320"/>
<dbReference type="KEGG" id="far:ABE41_014320"/>
<evidence type="ECO:0000256" key="1">
    <source>
        <dbReference type="SAM" id="Phobius"/>
    </source>
</evidence>
<dbReference type="RefSeq" id="WP_066291605.1">
    <property type="nucleotide sequence ID" value="NZ_CP016761.1"/>
</dbReference>
<reference evidence="2 3" key="1">
    <citation type="submission" date="2016-08" db="EMBL/GenBank/DDBJ databases">
        <title>Complete genome sequence of Fictibacillus arsenicus G25-54, a strain with toxicity to nematodes and a potential arsenic-resistance activity.</title>
        <authorList>
            <person name="Zheng Z."/>
        </authorList>
    </citation>
    <scope>NUCLEOTIDE SEQUENCE [LARGE SCALE GENOMIC DNA]</scope>
    <source>
        <strain evidence="2 3">G25-54</strain>
    </source>
</reference>
<organism evidence="2 3">
    <name type="scientific">Fictibacillus arsenicus</name>
    <dbReference type="NCBI Taxonomy" id="255247"/>
    <lineage>
        <taxon>Bacteria</taxon>
        <taxon>Bacillati</taxon>
        <taxon>Bacillota</taxon>
        <taxon>Bacilli</taxon>
        <taxon>Bacillales</taxon>
        <taxon>Fictibacillaceae</taxon>
        <taxon>Fictibacillus</taxon>
    </lineage>
</organism>
<dbReference type="GO" id="GO:0016020">
    <property type="term" value="C:membrane"/>
    <property type="evidence" value="ECO:0007669"/>
    <property type="project" value="InterPro"/>
</dbReference>
<accession>A0A1B1Z6W3</accession>
<feature type="transmembrane region" description="Helical" evidence="1">
    <location>
        <begin position="27"/>
        <end position="47"/>
    </location>
</feature>
<evidence type="ECO:0000313" key="3">
    <source>
        <dbReference type="Proteomes" id="UP000077412"/>
    </source>
</evidence>
<dbReference type="NCBIfam" id="NF008528">
    <property type="entry name" value="PRK11463.1-2"/>
    <property type="match status" value="1"/>
</dbReference>
<dbReference type="Pfam" id="PF04186">
    <property type="entry name" value="FxsA"/>
    <property type="match status" value="1"/>
</dbReference>
<evidence type="ECO:0000313" key="2">
    <source>
        <dbReference type="EMBL" id="ANX13180.1"/>
    </source>
</evidence>
<proteinExistence type="predicted"/>
<keyword evidence="3" id="KW-1185">Reference proteome</keyword>
<dbReference type="AlphaFoldDB" id="A0A1B1Z6W3"/>